<dbReference type="AlphaFoldDB" id="A0AA37T829"/>
<keyword evidence="7 8" id="KW-0472">Membrane</keyword>
<dbReference type="EMBL" id="BSPD01000021">
    <property type="protein sequence ID" value="GLS25015.1"/>
    <property type="molecule type" value="Genomic_DNA"/>
</dbReference>
<evidence type="ECO:0000256" key="1">
    <source>
        <dbReference type="ARBA" id="ARBA00004651"/>
    </source>
</evidence>
<dbReference type="PANTHER" id="PTHR37484">
    <property type="entry name" value="ROD SHAPE-DETERMINING PROTEIN MRED"/>
    <property type="match status" value="1"/>
</dbReference>
<evidence type="ECO:0000256" key="2">
    <source>
        <dbReference type="ARBA" id="ARBA00007776"/>
    </source>
</evidence>
<evidence type="ECO:0000256" key="5">
    <source>
        <dbReference type="ARBA" id="ARBA00022960"/>
    </source>
</evidence>
<dbReference type="GO" id="GO:0005886">
    <property type="term" value="C:plasma membrane"/>
    <property type="evidence" value="ECO:0007669"/>
    <property type="project" value="UniProtKB-SubCell"/>
</dbReference>
<feature type="transmembrane region" description="Helical" evidence="9">
    <location>
        <begin position="41"/>
        <end position="62"/>
    </location>
</feature>
<feature type="transmembrane region" description="Helical" evidence="9">
    <location>
        <begin position="12"/>
        <end position="34"/>
    </location>
</feature>
<protein>
    <recommendedName>
        <fullName evidence="8">Rod shape-determining protein MreD</fullName>
    </recommendedName>
</protein>
<dbReference type="InterPro" id="IPR007227">
    <property type="entry name" value="Cell_shape_determining_MreD"/>
</dbReference>
<dbReference type="PIRSF" id="PIRSF018472">
    <property type="entry name" value="MreD_proteobac"/>
    <property type="match status" value="1"/>
</dbReference>
<gene>
    <name evidence="10" type="ORF">GCM10007877_07290</name>
</gene>
<organism evidence="10 11">
    <name type="scientific">Marinibactrum halimedae</name>
    <dbReference type="NCBI Taxonomy" id="1444977"/>
    <lineage>
        <taxon>Bacteria</taxon>
        <taxon>Pseudomonadati</taxon>
        <taxon>Pseudomonadota</taxon>
        <taxon>Gammaproteobacteria</taxon>
        <taxon>Cellvibrionales</taxon>
        <taxon>Cellvibrionaceae</taxon>
        <taxon>Marinibactrum</taxon>
    </lineage>
</organism>
<accession>A0AA37T829</accession>
<evidence type="ECO:0000256" key="8">
    <source>
        <dbReference type="PIRNR" id="PIRNR018472"/>
    </source>
</evidence>
<evidence type="ECO:0000313" key="11">
    <source>
        <dbReference type="Proteomes" id="UP001156870"/>
    </source>
</evidence>
<comment type="caution">
    <text evidence="10">The sequence shown here is derived from an EMBL/GenBank/DDBJ whole genome shotgun (WGS) entry which is preliminary data.</text>
</comment>
<keyword evidence="5 8" id="KW-0133">Cell shape</keyword>
<comment type="function">
    <text evidence="8">Involved in formation of the rod shape of the cell. May also contribute to regulation of formation of penicillin-binding proteins.</text>
</comment>
<keyword evidence="3 8" id="KW-1003">Cell membrane</keyword>
<evidence type="ECO:0000256" key="4">
    <source>
        <dbReference type="ARBA" id="ARBA00022692"/>
    </source>
</evidence>
<keyword evidence="6 9" id="KW-1133">Transmembrane helix</keyword>
<dbReference type="Proteomes" id="UP001156870">
    <property type="component" value="Unassembled WGS sequence"/>
</dbReference>
<keyword evidence="4 9" id="KW-0812">Transmembrane</keyword>
<dbReference type="PANTHER" id="PTHR37484:SF1">
    <property type="entry name" value="ROD SHAPE-DETERMINING PROTEIN MRED"/>
    <property type="match status" value="1"/>
</dbReference>
<name>A0AA37T829_9GAMM</name>
<evidence type="ECO:0000256" key="9">
    <source>
        <dbReference type="SAM" id="Phobius"/>
    </source>
</evidence>
<feature type="transmembrane region" description="Helical" evidence="9">
    <location>
        <begin position="104"/>
        <end position="122"/>
    </location>
</feature>
<proteinExistence type="inferred from homology"/>
<reference evidence="10 11" key="1">
    <citation type="journal article" date="2014" name="Int. J. Syst. Evol. Microbiol.">
        <title>Complete genome sequence of Corynebacterium casei LMG S-19264T (=DSM 44701T), isolated from a smear-ripened cheese.</title>
        <authorList>
            <consortium name="US DOE Joint Genome Institute (JGI-PGF)"/>
            <person name="Walter F."/>
            <person name="Albersmeier A."/>
            <person name="Kalinowski J."/>
            <person name="Ruckert C."/>
        </authorList>
    </citation>
    <scope>NUCLEOTIDE SEQUENCE [LARGE SCALE GENOMIC DNA]</scope>
    <source>
        <strain evidence="10 11">NBRC 110095</strain>
    </source>
</reference>
<evidence type="ECO:0000256" key="3">
    <source>
        <dbReference type="ARBA" id="ARBA00022475"/>
    </source>
</evidence>
<evidence type="ECO:0000256" key="7">
    <source>
        <dbReference type="ARBA" id="ARBA00023136"/>
    </source>
</evidence>
<comment type="similarity">
    <text evidence="2 8">Belongs to the MreD family.</text>
</comment>
<dbReference type="GO" id="GO:0008360">
    <property type="term" value="P:regulation of cell shape"/>
    <property type="evidence" value="ECO:0007669"/>
    <property type="project" value="UniProtKB-UniRule"/>
</dbReference>
<evidence type="ECO:0000313" key="10">
    <source>
        <dbReference type="EMBL" id="GLS25015.1"/>
    </source>
</evidence>
<keyword evidence="8" id="KW-0997">Cell inner membrane</keyword>
<sequence length="162" mass="18736">MDTAKSPNRWLVFSTFTIALLLTVYPLPLEIAWLRPQFIPLVFIYWAMTFPHVMGIGAAWLLGFLTDLITHSILGQHALAMVVVAYICALGYQRIRTYEPWQQALWVFVIVGIYQLFVNWVHNLTGHSAVPSDFLLPAFASALLWPVAYTLLERLRLYYRHR</sequence>
<feature type="transmembrane region" description="Helical" evidence="9">
    <location>
        <begin position="68"/>
        <end position="92"/>
    </location>
</feature>
<dbReference type="InterPro" id="IPR026034">
    <property type="entry name" value="MreD_proteobac"/>
</dbReference>
<dbReference type="NCBIfam" id="TIGR03426">
    <property type="entry name" value="shape_MreD"/>
    <property type="match status" value="1"/>
</dbReference>
<comment type="subcellular location">
    <subcellularLocation>
        <location evidence="8">Cell inner membrane</location>
    </subcellularLocation>
    <subcellularLocation>
        <location evidence="1">Cell membrane</location>
        <topology evidence="1">Multi-pass membrane protein</topology>
    </subcellularLocation>
</comment>
<dbReference type="RefSeq" id="WP_232592651.1">
    <property type="nucleotide sequence ID" value="NZ_BSPD01000021.1"/>
</dbReference>
<evidence type="ECO:0000256" key="6">
    <source>
        <dbReference type="ARBA" id="ARBA00022989"/>
    </source>
</evidence>
<keyword evidence="11" id="KW-1185">Reference proteome</keyword>
<feature type="transmembrane region" description="Helical" evidence="9">
    <location>
        <begin position="134"/>
        <end position="152"/>
    </location>
</feature>
<dbReference type="Pfam" id="PF04093">
    <property type="entry name" value="MreD"/>
    <property type="match status" value="1"/>
</dbReference>